<protein>
    <submittedName>
        <fullName evidence="1">Uncharacterized protein</fullName>
    </submittedName>
</protein>
<reference evidence="1" key="1">
    <citation type="submission" date="2022-12" db="EMBL/GenBank/DDBJ databases">
        <title>Genome Sequence of Lasiodiplodia mahajangana.</title>
        <authorList>
            <person name="Buettner E."/>
        </authorList>
    </citation>
    <scope>NUCLEOTIDE SEQUENCE</scope>
    <source>
        <strain evidence="1">VT137</strain>
    </source>
</reference>
<evidence type="ECO:0000313" key="1">
    <source>
        <dbReference type="EMBL" id="KAJ8132128.1"/>
    </source>
</evidence>
<dbReference type="EMBL" id="JAPUUL010000177">
    <property type="protein sequence ID" value="KAJ8132128.1"/>
    <property type="molecule type" value="Genomic_DNA"/>
</dbReference>
<accession>A0ACC2JY42</accession>
<dbReference type="Proteomes" id="UP001153332">
    <property type="component" value="Unassembled WGS sequence"/>
</dbReference>
<comment type="caution">
    <text evidence="1">The sequence shown here is derived from an EMBL/GenBank/DDBJ whole genome shotgun (WGS) entry which is preliminary data.</text>
</comment>
<keyword evidence="2" id="KW-1185">Reference proteome</keyword>
<evidence type="ECO:0000313" key="2">
    <source>
        <dbReference type="Proteomes" id="UP001153332"/>
    </source>
</evidence>
<name>A0ACC2JY42_9PEZI</name>
<organism evidence="1 2">
    <name type="scientific">Lasiodiplodia mahajangana</name>
    <dbReference type="NCBI Taxonomy" id="1108764"/>
    <lineage>
        <taxon>Eukaryota</taxon>
        <taxon>Fungi</taxon>
        <taxon>Dikarya</taxon>
        <taxon>Ascomycota</taxon>
        <taxon>Pezizomycotina</taxon>
        <taxon>Dothideomycetes</taxon>
        <taxon>Dothideomycetes incertae sedis</taxon>
        <taxon>Botryosphaeriales</taxon>
        <taxon>Botryosphaeriaceae</taxon>
        <taxon>Lasiodiplodia</taxon>
    </lineage>
</organism>
<sequence>MDQRANNRPVFVSLGMVILDELRFPRREPVIDVPGGSGLYATLGARLFKPSPKAADVGCIVTAGCDLPESTISLLESWGMTLLLIRDAEKPCTRSLLEYEDNAFGRNTFRYVTTPLRPSPIQLATSNLLHATSFHFLALPKDLEDQVTTLLRLREEHGITERPLIVWEPAPSGCDSTNLAGHLKACALVDVFSPNRSELRSLLEGKSETEAQFSPSIVEAQAERFVEAGIGPNKQGLAVIRSGEHGVLIVSKAKQPEWLPTYYEKGSTKVVDPTGAGNAFLGAFSVALQEMNDAREASLRGSVAASYALEQVGPPRLKVTSSLSGELWNESDVQLRLQDFKTRISQT</sequence>
<proteinExistence type="predicted"/>
<gene>
    <name evidence="1" type="ORF">O1611_g1495</name>
</gene>